<feature type="transmembrane region" description="Helical" evidence="19">
    <location>
        <begin position="30"/>
        <end position="47"/>
    </location>
</feature>
<dbReference type="SFLD" id="SFLDS00005">
    <property type="entry name" value="Isoprenoid_Synthase_Type_I"/>
    <property type="match status" value="1"/>
</dbReference>
<keyword evidence="16" id="KW-0511">Multifunctional enzyme</keyword>
<dbReference type="Gene3D" id="1.10.600.10">
    <property type="entry name" value="Farnesyl Diphosphate Synthase"/>
    <property type="match status" value="1"/>
</dbReference>
<evidence type="ECO:0000256" key="17">
    <source>
        <dbReference type="ARBA" id="ARBA00029313"/>
    </source>
</evidence>
<evidence type="ECO:0000313" key="21">
    <source>
        <dbReference type="Proteomes" id="UP000011083"/>
    </source>
</evidence>
<evidence type="ECO:0000256" key="13">
    <source>
        <dbReference type="ARBA" id="ARBA00022989"/>
    </source>
</evidence>
<protein>
    <recommendedName>
        <fullName evidence="9">Bifunctional lycopene cyclase/phytoene synthase</fullName>
        <ecNumber evidence="8">2.5.1.32</ecNumber>
        <ecNumber evidence="7">5.5.1.19</ecNumber>
    </recommendedName>
</protein>
<reference evidence="20 21" key="1">
    <citation type="journal article" date="2013" name="Genome Biol.">
        <title>Genome of Acanthamoeba castellanii highlights extensive lateral gene transfer and early evolution of tyrosine kinase signaling.</title>
        <authorList>
            <person name="Clarke M."/>
            <person name="Lohan A.J."/>
            <person name="Liu B."/>
            <person name="Lagkouvardos I."/>
            <person name="Roy S."/>
            <person name="Zafar N."/>
            <person name="Bertelli C."/>
            <person name="Schilde C."/>
            <person name="Kianianmomeni A."/>
            <person name="Burglin T.R."/>
            <person name="Frech C."/>
            <person name="Turcotte B."/>
            <person name="Kopec K.O."/>
            <person name="Synnott J.M."/>
            <person name="Choo C."/>
            <person name="Paponov I."/>
            <person name="Finkler A."/>
            <person name="Soon Heng Tan C."/>
            <person name="Hutchins A.P."/>
            <person name="Weinmeier T."/>
            <person name="Rattei T."/>
            <person name="Chu J.S."/>
            <person name="Gimenez G."/>
            <person name="Irimia M."/>
            <person name="Rigden D.J."/>
            <person name="Fitzpatrick D.A."/>
            <person name="Lorenzo-Morales J."/>
            <person name="Bateman A."/>
            <person name="Chiu C.H."/>
            <person name="Tang P."/>
            <person name="Hegemann P."/>
            <person name="Fromm H."/>
            <person name="Raoult D."/>
            <person name="Greub G."/>
            <person name="Miranda-Saavedra D."/>
            <person name="Chen N."/>
            <person name="Nash P."/>
            <person name="Ginger M.L."/>
            <person name="Horn M."/>
            <person name="Schaap P."/>
            <person name="Caler L."/>
            <person name="Loftus B."/>
        </authorList>
    </citation>
    <scope>NUCLEOTIDE SEQUENCE [LARGE SCALE GENOMIC DNA]</scope>
    <source>
        <strain evidence="20 21">Neff</strain>
    </source>
</reference>
<dbReference type="PANTHER" id="PTHR31480">
    <property type="entry name" value="BIFUNCTIONAL LYCOPENE CYCLASE/PHYTOENE SYNTHASE"/>
    <property type="match status" value="1"/>
</dbReference>
<dbReference type="EMBL" id="KB008044">
    <property type="protein sequence ID" value="ELR14796.1"/>
    <property type="molecule type" value="Genomic_DNA"/>
</dbReference>
<keyword evidence="12" id="KW-0125">Carotenoid biosynthesis</keyword>
<dbReference type="InterPro" id="IPR019845">
    <property type="entry name" value="Squalene/phytoene_synthase_CS"/>
</dbReference>
<sequence length="648" mass="73440">MLTYTQVLFLLVVPPALVLAFLTRPIVGKMEVYKLLALVVIAFVYSTPWDYFKLAHGVWGYCEGCVLFTVWLIPFEEYCFFILQTVITTLWSTLVFYPQLPLLRFLAARPGALSSSRLATLFPVLLFGALGLLGWHIATPNTPSFYLGSIMWWVSPVLMLQWGLAGRYIMRMGAGPVLTAILAPTFYLWFVDVVALNNGAWFIARGTKLDELELPMALPIEEATFFLVTNVMIVFGFLTWDRTVCMAENCAEGGRLVGSDVHVDTAQLVKRYIAAVFKSDDEISEKAVEDVSLSLRLITKGSKSFHLASTFFPPGVRQDIMQLYSWCRVCDDLVDDKLAQKNHAFVRQFFDNFLDSVYADDALAPSGSIRTSDPASSIVIRPAGERHLKNQDGDHLNELREVVVVSATPSESVLDKLLPFEKISSFRCIKRLVDKYHMKREELAELIDGFKLDMDMDRREVKIGTTDDLIHYSCCVAASVGVMCCRIFNIPSHRTDVYERARDMGIALQLTNIARDIVTDAKIGRVYVPLQWFESEQERQELLDHPWKNPGRLRQFAESLISLSEPYYRRAEEGVAMLPHEAQKPVMLGLRFYKEIGHIILKNPSYPERAHAPLMDKLAIALRVYFPPTYRDIGVALGYSLFLACLFL</sequence>
<dbReference type="GO" id="GO:0016020">
    <property type="term" value="C:membrane"/>
    <property type="evidence" value="ECO:0007669"/>
    <property type="project" value="UniProtKB-SubCell"/>
</dbReference>
<name>L8GRM8_ACACF</name>
<dbReference type="InterPro" id="IPR017825">
    <property type="entry name" value="Lycopene_cyclase_dom"/>
</dbReference>
<evidence type="ECO:0000256" key="16">
    <source>
        <dbReference type="ARBA" id="ARBA00023268"/>
    </source>
</evidence>
<dbReference type="GO" id="GO:0051996">
    <property type="term" value="F:squalene synthase [NAD(P)H] activity"/>
    <property type="evidence" value="ECO:0007669"/>
    <property type="project" value="InterPro"/>
</dbReference>
<feature type="transmembrane region" description="Helical" evidence="19">
    <location>
        <begin position="144"/>
        <end position="165"/>
    </location>
</feature>
<dbReference type="InterPro" id="IPR044843">
    <property type="entry name" value="Trans_IPPS_bact-type"/>
</dbReference>
<dbReference type="CDD" id="cd00683">
    <property type="entry name" value="Trans_IPPS_HH"/>
    <property type="match status" value="1"/>
</dbReference>
<dbReference type="STRING" id="1257118.L8GRM8"/>
<comment type="catalytic activity">
    <reaction evidence="18">
        <text>all-trans-lycopene = gamma-carotene</text>
        <dbReference type="Rhea" id="RHEA:32219"/>
        <dbReference type="ChEBI" id="CHEBI:15948"/>
        <dbReference type="ChEBI" id="CHEBI:27740"/>
        <dbReference type="EC" id="5.5.1.19"/>
    </reaction>
</comment>
<comment type="pathway">
    <text evidence="3">Carotenoid biosynthesis; beta-carotene biosynthesis.</text>
</comment>
<dbReference type="Proteomes" id="UP000011083">
    <property type="component" value="Unassembled WGS sequence"/>
</dbReference>
<evidence type="ECO:0000256" key="11">
    <source>
        <dbReference type="ARBA" id="ARBA00022692"/>
    </source>
</evidence>
<feature type="transmembrane region" description="Helical" evidence="19">
    <location>
        <begin position="177"/>
        <end position="203"/>
    </location>
</feature>
<dbReference type="VEuPathDB" id="AmoebaDB:ACA1_391680"/>
<comment type="similarity">
    <text evidence="6">In the C-terminal section; belongs to the phytoene/squalene synthase family.</text>
</comment>
<dbReference type="SUPFAM" id="SSF48576">
    <property type="entry name" value="Terpenoid synthases"/>
    <property type="match status" value="1"/>
</dbReference>
<dbReference type="UniPathway" id="UPA00799">
    <property type="reaction ID" value="UER00773"/>
</dbReference>
<dbReference type="PROSITE" id="PS01045">
    <property type="entry name" value="SQUALEN_PHYTOEN_SYN_2"/>
    <property type="match status" value="1"/>
</dbReference>
<comment type="catalytic activity">
    <reaction evidence="17">
        <text>gamma-carotene = all-trans-beta-carotene</text>
        <dbReference type="Rhea" id="RHEA:32239"/>
        <dbReference type="ChEBI" id="CHEBI:17579"/>
        <dbReference type="ChEBI" id="CHEBI:27740"/>
        <dbReference type="EC" id="5.5.1.19"/>
    </reaction>
</comment>
<dbReference type="SFLD" id="SFLDG01212">
    <property type="entry name" value="Phytoene_synthase_like"/>
    <property type="match status" value="1"/>
</dbReference>
<evidence type="ECO:0000256" key="4">
    <source>
        <dbReference type="ARBA" id="ARBA00005172"/>
    </source>
</evidence>
<evidence type="ECO:0000256" key="19">
    <source>
        <dbReference type="SAM" id="Phobius"/>
    </source>
</evidence>
<feature type="transmembrane region" description="Helical" evidence="19">
    <location>
        <begin position="223"/>
        <end position="240"/>
    </location>
</feature>
<keyword evidence="11 19" id="KW-0812">Transmembrane</keyword>
<gene>
    <name evidence="20" type="ORF">ACA1_391680</name>
</gene>
<evidence type="ECO:0000256" key="1">
    <source>
        <dbReference type="ARBA" id="ARBA00001805"/>
    </source>
</evidence>
<dbReference type="GO" id="GO:0016117">
    <property type="term" value="P:carotenoid biosynthetic process"/>
    <property type="evidence" value="ECO:0007669"/>
    <property type="project" value="UniProtKB-KW"/>
</dbReference>
<comment type="pathway">
    <text evidence="4">Carotenoid biosynthesis; phytoene biosynthesis; all-trans-phytoene from geranylgeranyl diphosphate: step 1/1.</text>
</comment>
<keyword evidence="21" id="KW-1185">Reference proteome</keyword>
<comment type="catalytic activity">
    <reaction evidence="1">
        <text>2 (2E,6E,10E)-geranylgeranyl diphosphate = 15-cis-phytoene + 2 diphosphate</text>
        <dbReference type="Rhea" id="RHEA:34475"/>
        <dbReference type="ChEBI" id="CHEBI:27787"/>
        <dbReference type="ChEBI" id="CHEBI:33019"/>
        <dbReference type="ChEBI" id="CHEBI:58756"/>
        <dbReference type="EC" id="2.5.1.32"/>
    </reaction>
</comment>
<dbReference type="GO" id="GO:0004311">
    <property type="term" value="F:geranylgeranyl diphosphate synthase activity"/>
    <property type="evidence" value="ECO:0007669"/>
    <property type="project" value="InterPro"/>
</dbReference>
<evidence type="ECO:0000256" key="3">
    <source>
        <dbReference type="ARBA" id="ARBA00005089"/>
    </source>
</evidence>
<evidence type="ECO:0000256" key="8">
    <source>
        <dbReference type="ARBA" id="ARBA00012396"/>
    </source>
</evidence>
<evidence type="ECO:0000256" key="6">
    <source>
        <dbReference type="ARBA" id="ARBA00008406"/>
    </source>
</evidence>
<dbReference type="InterPro" id="IPR008949">
    <property type="entry name" value="Isoprenoid_synthase_dom_sf"/>
</dbReference>
<keyword evidence="10" id="KW-0808">Transferase</keyword>
<keyword evidence="15" id="KW-0413">Isomerase</keyword>
<keyword evidence="13 19" id="KW-1133">Transmembrane helix</keyword>
<evidence type="ECO:0000256" key="9">
    <source>
        <dbReference type="ARBA" id="ARBA00018909"/>
    </source>
</evidence>
<evidence type="ECO:0000256" key="7">
    <source>
        <dbReference type="ARBA" id="ARBA00012242"/>
    </source>
</evidence>
<keyword evidence="14 19" id="KW-0472">Membrane</keyword>
<dbReference type="EC" id="5.5.1.19" evidence="7"/>
<dbReference type="GeneID" id="14915310"/>
<feature type="transmembrane region" description="Helical" evidence="19">
    <location>
        <begin position="54"/>
        <end position="74"/>
    </location>
</feature>
<organism evidence="20 21">
    <name type="scientific">Acanthamoeba castellanii (strain ATCC 30010 / Neff)</name>
    <dbReference type="NCBI Taxonomy" id="1257118"/>
    <lineage>
        <taxon>Eukaryota</taxon>
        <taxon>Amoebozoa</taxon>
        <taxon>Discosea</taxon>
        <taxon>Longamoebia</taxon>
        <taxon>Centramoebida</taxon>
        <taxon>Acanthamoebidae</taxon>
        <taxon>Acanthamoeba</taxon>
    </lineage>
</organism>
<evidence type="ECO:0000256" key="10">
    <source>
        <dbReference type="ARBA" id="ARBA00022679"/>
    </source>
</evidence>
<evidence type="ECO:0000313" key="20">
    <source>
        <dbReference type="EMBL" id="ELR14796.1"/>
    </source>
</evidence>
<dbReference type="Pfam" id="PF00494">
    <property type="entry name" value="SQS_PSY"/>
    <property type="match status" value="1"/>
</dbReference>
<evidence type="ECO:0000256" key="15">
    <source>
        <dbReference type="ARBA" id="ARBA00023235"/>
    </source>
</evidence>
<feature type="transmembrane region" description="Helical" evidence="19">
    <location>
        <begin position="80"/>
        <end position="97"/>
    </location>
</feature>
<dbReference type="InterPro" id="IPR002060">
    <property type="entry name" value="Squ/phyt_synthse"/>
</dbReference>
<dbReference type="NCBIfam" id="TIGR03462">
    <property type="entry name" value="CarR_dom_SF"/>
    <property type="match status" value="2"/>
</dbReference>
<dbReference type="OrthoDB" id="6600518at2759"/>
<dbReference type="SFLD" id="SFLDG01018">
    <property type="entry name" value="Squalene/Phytoene_Synthase_Lik"/>
    <property type="match status" value="1"/>
</dbReference>
<evidence type="ECO:0000256" key="2">
    <source>
        <dbReference type="ARBA" id="ARBA00004141"/>
    </source>
</evidence>
<evidence type="ECO:0000256" key="5">
    <source>
        <dbReference type="ARBA" id="ARBA00008247"/>
    </source>
</evidence>
<dbReference type="GO" id="GO:0016872">
    <property type="term" value="F:intramolecular lyase activity"/>
    <property type="evidence" value="ECO:0007669"/>
    <property type="project" value="InterPro"/>
</dbReference>
<dbReference type="RefSeq" id="XP_004336809.1">
    <property type="nucleotide sequence ID" value="XM_004336761.1"/>
</dbReference>
<comment type="subcellular location">
    <subcellularLocation>
        <location evidence="2">Membrane</location>
        <topology evidence="2">Multi-pass membrane protein</topology>
    </subcellularLocation>
</comment>
<comment type="similarity">
    <text evidence="5">In the N-terminal section; belongs to the lycopene beta-cyclase family.</text>
</comment>
<dbReference type="UniPathway" id="UPA00802"/>
<dbReference type="GO" id="GO:0045436">
    <property type="term" value="F:lycopene beta cyclase activity"/>
    <property type="evidence" value="ECO:0007669"/>
    <property type="project" value="UniProtKB-ARBA"/>
</dbReference>
<dbReference type="KEGG" id="acan:ACA1_391680"/>
<proteinExistence type="inferred from homology"/>
<evidence type="ECO:0000256" key="12">
    <source>
        <dbReference type="ARBA" id="ARBA00022746"/>
    </source>
</evidence>
<evidence type="ECO:0000256" key="18">
    <source>
        <dbReference type="ARBA" id="ARBA00029335"/>
    </source>
</evidence>
<dbReference type="InterPro" id="IPR033904">
    <property type="entry name" value="Trans_IPPS_HH"/>
</dbReference>
<dbReference type="AlphaFoldDB" id="L8GRM8"/>
<accession>L8GRM8</accession>
<feature type="transmembrane region" description="Helical" evidence="19">
    <location>
        <begin position="118"/>
        <end position="138"/>
    </location>
</feature>
<evidence type="ECO:0000256" key="14">
    <source>
        <dbReference type="ARBA" id="ARBA00023136"/>
    </source>
</evidence>
<dbReference type="EC" id="2.5.1.32" evidence="8"/>